<evidence type="ECO:0000256" key="3">
    <source>
        <dbReference type="ARBA" id="ARBA00022832"/>
    </source>
</evidence>
<dbReference type="PANTHER" id="PTHR12418">
    <property type="entry name" value="ACYL-COENZYME A THIOESTERASE THEM4"/>
    <property type="match status" value="1"/>
</dbReference>
<keyword evidence="3" id="KW-0276">Fatty acid metabolism</keyword>
<evidence type="ECO:0008006" key="7">
    <source>
        <dbReference type="Google" id="ProtNLM"/>
    </source>
</evidence>
<proteinExistence type="predicted"/>
<dbReference type="Proteomes" id="UP001530400">
    <property type="component" value="Unassembled WGS sequence"/>
</dbReference>
<name>A0ABD3QKT9_9STRA</name>
<dbReference type="AlphaFoldDB" id="A0ABD3QKT9"/>
<reference evidence="5 6" key="1">
    <citation type="submission" date="2024-10" db="EMBL/GenBank/DDBJ databases">
        <title>Updated reference genomes for cyclostephanoid diatoms.</title>
        <authorList>
            <person name="Roberts W.R."/>
            <person name="Alverson A.J."/>
        </authorList>
    </citation>
    <scope>NUCLEOTIDE SEQUENCE [LARGE SCALE GENOMIC DNA]</scope>
    <source>
        <strain evidence="5 6">AJA010-31</strain>
    </source>
</reference>
<comment type="caution">
    <text evidence="5">The sequence shown here is derived from an EMBL/GenBank/DDBJ whole genome shotgun (WGS) entry which is preliminary data.</text>
</comment>
<dbReference type="GO" id="GO:0016787">
    <property type="term" value="F:hydrolase activity"/>
    <property type="evidence" value="ECO:0007669"/>
    <property type="project" value="UniProtKB-KW"/>
</dbReference>
<dbReference type="SUPFAM" id="SSF54637">
    <property type="entry name" value="Thioesterase/thiol ester dehydrase-isomerase"/>
    <property type="match status" value="1"/>
</dbReference>
<keyword evidence="6" id="KW-1185">Reference proteome</keyword>
<dbReference type="GO" id="GO:0006631">
    <property type="term" value="P:fatty acid metabolic process"/>
    <property type="evidence" value="ECO:0007669"/>
    <property type="project" value="UniProtKB-KW"/>
</dbReference>
<dbReference type="PANTHER" id="PTHR12418:SF19">
    <property type="entry name" value="ACYL-COENZYME A THIOESTERASE THEM4"/>
    <property type="match status" value="1"/>
</dbReference>
<evidence type="ECO:0000256" key="2">
    <source>
        <dbReference type="ARBA" id="ARBA00022801"/>
    </source>
</evidence>
<keyword evidence="2" id="KW-0378">Hydrolase</keyword>
<accession>A0ABD3QKT9</accession>
<evidence type="ECO:0000313" key="5">
    <source>
        <dbReference type="EMBL" id="KAL3800578.1"/>
    </source>
</evidence>
<keyword evidence="4" id="KW-0443">Lipid metabolism</keyword>
<evidence type="ECO:0000256" key="4">
    <source>
        <dbReference type="ARBA" id="ARBA00023098"/>
    </source>
</evidence>
<evidence type="ECO:0000313" key="6">
    <source>
        <dbReference type="Proteomes" id="UP001530400"/>
    </source>
</evidence>
<dbReference type="EMBL" id="JALLPJ020000156">
    <property type="protein sequence ID" value="KAL3800578.1"/>
    <property type="molecule type" value="Genomic_DNA"/>
</dbReference>
<keyword evidence="1" id="KW-0963">Cytoplasm</keyword>
<dbReference type="InterPro" id="IPR052365">
    <property type="entry name" value="THEM4/THEM5_acyl-CoA_thioest"/>
</dbReference>
<dbReference type="Gene3D" id="3.10.129.10">
    <property type="entry name" value="Hotdog Thioesterase"/>
    <property type="match status" value="1"/>
</dbReference>
<dbReference type="CDD" id="cd03443">
    <property type="entry name" value="PaaI_thioesterase"/>
    <property type="match status" value="1"/>
</dbReference>
<sequence length="278" mass="31156">MASFNLSTMKRSFEGFTVAIASALACIHHQADGRNELTLYRQRSHPAFFVPTRSSSPRIFLNHRRNSAICESVSAQNAANLFPVSKDNSKYIKLNPDHVERTALQDTHALFGTLYGEGFIERYDVYRRLDDTNTNTDAENISNETTNKKEMVAVDLQIGHRLNGHDKIVHGGILSLLIDEAMGWASYIGLEHYNSNMDEEYKPSNTLLVTANLNIDFRAPFLAGSQAVLRVYLDQELTAGRKMYLVARLESDDGSVIFAEAKSLFLCVPSEKMKGVMN</sequence>
<protein>
    <recommendedName>
        <fullName evidence="7">Thioesterase domain-containing protein</fullName>
    </recommendedName>
</protein>
<gene>
    <name evidence="5" type="ORF">ACHAWO_009822</name>
</gene>
<dbReference type="InterPro" id="IPR029069">
    <property type="entry name" value="HotDog_dom_sf"/>
</dbReference>
<evidence type="ECO:0000256" key="1">
    <source>
        <dbReference type="ARBA" id="ARBA00022490"/>
    </source>
</evidence>
<organism evidence="5 6">
    <name type="scientific">Cyclotella atomus</name>
    <dbReference type="NCBI Taxonomy" id="382360"/>
    <lineage>
        <taxon>Eukaryota</taxon>
        <taxon>Sar</taxon>
        <taxon>Stramenopiles</taxon>
        <taxon>Ochrophyta</taxon>
        <taxon>Bacillariophyta</taxon>
        <taxon>Coscinodiscophyceae</taxon>
        <taxon>Thalassiosirophycidae</taxon>
        <taxon>Stephanodiscales</taxon>
        <taxon>Stephanodiscaceae</taxon>
        <taxon>Cyclotella</taxon>
    </lineage>
</organism>